<evidence type="ECO:0000256" key="2">
    <source>
        <dbReference type="SAM" id="MobiDB-lite"/>
    </source>
</evidence>
<dbReference type="EMBL" id="KV423919">
    <property type="protein sequence ID" value="KZT62049.1"/>
    <property type="molecule type" value="Genomic_DNA"/>
</dbReference>
<feature type="compositionally biased region" description="Polar residues" evidence="2">
    <location>
        <begin position="301"/>
        <end position="315"/>
    </location>
</feature>
<feature type="region of interest" description="Disordered" evidence="2">
    <location>
        <begin position="258"/>
        <end position="470"/>
    </location>
</feature>
<evidence type="ECO:0000313" key="3">
    <source>
        <dbReference type="EMBL" id="KZT62049.1"/>
    </source>
</evidence>
<keyword evidence="1" id="KW-0175">Coiled coil</keyword>
<feature type="compositionally biased region" description="Basic and acidic residues" evidence="2">
    <location>
        <begin position="278"/>
        <end position="294"/>
    </location>
</feature>
<feature type="compositionally biased region" description="Polar residues" evidence="2">
    <location>
        <begin position="421"/>
        <end position="435"/>
    </location>
</feature>
<sequence>MDSPSPPQPAFAAVMGYPPPSPARSLPSSPRSSFSSLSPPPSIAAVYRPPSRSSLYPSRSSPTLPALAEDSIASLEPLPLRPLSLLIDDAARADAYVPLRTVDHVDQMNSIDPFGGLWHNDSPYDACLPVPSYNPRSRPQSMIFLPAGGVPADGPGTFSRSRRSSVLAPSPLSQTTSAASFGSPSSVSLSSTPSPSHRRISFVIDPLDDYPYTREEALFAHVQMAKQERRDAALRAQEEQAQQRALAAAEAEKNARRGFLGIFRRKSRSASPAPKAKPAREKKEKKLAEKEPQAEKGGAPSQPQRSRTISRSFSLLSRKGTKLKRRPSERKPLLPAAAPAPLPIPLPMPASAGPSTPEPPVPEYRTTPFDPAVAVAPTPPAPTGSPAPAYALVDPASIPIPPSPELELPEPPLLSPPPRAQFTQQDRPSLPSLQHDSADGSGTEGDYESSEAVMTPEMPSTPLEGKQGERGEYMPVQPIDLQSQVTVKPVLDAVVAAAPQISVASAA</sequence>
<name>A0A165JMR3_9BASI</name>
<reference evidence="3 4" key="1">
    <citation type="journal article" date="2016" name="Mol. Biol. Evol.">
        <title>Comparative Genomics of Early-Diverging Mushroom-Forming Fungi Provides Insights into the Origins of Lignocellulose Decay Capabilities.</title>
        <authorList>
            <person name="Nagy L.G."/>
            <person name="Riley R."/>
            <person name="Tritt A."/>
            <person name="Adam C."/>
            <person name="Daum C."/>
            <person name="Floudas D."/>
            <person name="Sun H."/>
            <person name="Yadav J.S."/>
            <person name="Pangilinan J."/>
            <person name="Larsson K.H."/>
            <person name="Matsuura K."/>
            <person name="Barry K."/>
            <person name="Labutti K."/>
            <person name="Kuo R."/>
            <person name="Ohm R.A."/>
            <person name="Bhattacharya S.S."/>
            <person name="Shirouzu T."/>
            <person name="Yoshinaga Y."/>
            <person name="Martin F.M."/>
            <person name="Grigoriev I.V."/>
            <person name="Hibbett D.S."/>
        </authorList>
    </citation>
    <scope>NUCLEOTIDE SEQUENCE [LARGE SCALE GENOMIC DNA]</scope>
    <source>
        <strain evidence="3 4">HHB12733</strain>
    </source>
</reference>
<dbReference type="Proteomes" id="UP000076842">
    <property type="component" value="Unassembled WGS sequence"/>
</dbReference>
<feature type="region of interest" description="Disordered" evidence="2">
    <location>
        <begin position="1"/>
        <end position="42"/>
    </location>
</feature>
<feature type="compositionally biased region" description="Pro residues" evidence="2">
    <location>
        <begin position="338"/>
        <end position="348"/>
    </location>
</feature>
<evidence type="ECO:0000256" key="1">
    <source>
        <dbReference type="SAM" id="Coils"/>
    </source>
</evidence>
<feature type="compositionally biased region" description="Pro residues" evidence="2">
    <location>
        <begin position="398"/>
        <end position="419"/>
    </location>
</feature>
<dbReference type="OrthoDB" id="3231532at2759"/>
<feature type="compositionally biased region" description="Low complexity" evidence="2">
    <location>
        <begin position="23"/>
        <end position="37"/>
    </location>
</feature>
<dbReference type="InParanoid" id="A0A165JMR3"/>
<accession>A0A165JMR3</accession>
<feature type="coiled-coil region" evidence="1">
    <location>
        <begin position="222"/>
        <end position="254"/>
    </location>
</feature>
<feature type="compositionally biased region" description="Low complexity" evidence="2">
    <location>
        <begin position="366"/>
        <end position="376"/>
    </location>
</feature>
<feature type="compositionally biased region" description="Low complexity" evidence="2">
    <location>
        <begin position="175"/>
        <end position="195"/>
    </location>
</feature>
<organism evidence="3 4">
    <name type="scientific">Calocera cornea HHB12733</name>
    <dbReference type="NCBI Taxonomy" id="1353952"/>
    <lineage>
        <taxon>Eukaryota</taxon>
        <taxon>Fungi</taxon>
        <taxon>Dikarya</taxon>
        <taxon>Basidiomycota</taxon>
        <taxon>Agaricomycotina</taxon>
        <taxon>Dacrymycetes</taxon>
        <taxon>Dacrymycetales</taxon>
        <taxon>Dacrymycetaceae</taxon>
        <taxon>Calocera</taxon>
    </lineage>
</organism>
<gene>
    <name evidence="3" type="ORF">CALCODRAFT_479527</name>
</gene>
<proteinExistence type="predicted"/>
<dbReference type="AlphaFoldDB" id="A0A165JMR3"/>
<feature type="region of interest" description="Disordered" evidence="2">
    <location>
        <begin position="154"/>
        <end position="198"/>
    </location>
</feature>
<evidence type="ECO:0000313" key="4">
    <source>
        <dbReference type="Proteomes" id="UP000076842"/>
    </source>
</evidence>
<keyword evidence="4" id="KW-1185">Reference proteome</keyword>
<feature type="compositionally biased region" description="Basic residues" evidence="2">
    <location>
        <begin position="319"/>
        <end position="328"/>
    </location>
</feature>
<protein>
    <submittedName>
        <fullName evidence="3">Uncharacterized protein</fullName>
    </submittedName>
</protein>